<protein>
    <recommendedName>
        <fullName evidence="4">Flavin-containing monooxygenase</fullName>
        <ecNumber evidence="4">1.-.-.-</ecNumber>
    </recommendedName>
</protein>
<dbReference type="InterPro" id="IPR020946">
    <property type="entry name" value="Flavin_mOase-like"/>
</dbReference>
<sequence>MTCICNEMALLSSCFEGPEGQPCTMVVRTLHWTVPDYWIWGLPFFLFYSTRSSQFLHERPNQSILRTLLCLLFSPMRRGISKFIESYLLWKLPLQKYGLKPDHPFVEDYASCQMAIMPENFFSEADKGKIIFKRASRWWFTKEGIEFDDNTKVEADVVVLATGYDGKKKLKAILPEPFRSLLEYPSGVMPLYRGTIHPLIPNMAFVGYLESVANLHSSELRSIWLGRLLDNKFNIPSVEEMIEQTTKEMEISKKTTRFYKRHCISTFSINHSDEICQEMGWNSWRKKSWFSEAFSPYGGQDYINKEN</sequence>
<dbReference type="AlphaFoldDB" id="A0A922F8U8"/>
<dbReference type="GO" id="GO:0004499">
    <property type="term" value="F:N,N-dimethylaniline monooxygenase activity"/>
    <property type="evidence" value="ECO:0007669"/>
    <property type="project" value="InterPro"/>
</dbReference>
<reference evidence="5" key="1">
    <citation type="submission" date="2021-01" db="EMBL/GenBank/DDBJ databases">
        <authorList>
            <person name="Lovell J.T."/>
            <person name="Bentley N."/>
            <person name="Bhattarai G."/>
            <person name="Jenkins J.W."/>
            <person name="Sreedasyam A."/>
            <person name="Alarcon Y."/>
            <person name="Bock C."/>
            <person name="Boston L."/>
            <person name="Carlson J."/>
            <person name="Cervantes K."/>
            <person name="Clermont K."/>
            <person name="Krom N."/>
            <person name="Kubenka K."/>
            <person name="Mamidi S."/>
            <person name="Mattison C."/>
            <person name="Monteros M."/>
            <person name="Pisani C."/>
            <person name="Plott C."/>
            <person name="Rajasekar S."/>
            <person name="Rhein H.S."/>
            <person name="Rohla C."/>
            <person name="Song M."/>
            <person name="Hilaire R.S."/>
            <person name="Shu S."/>
            <person name="Wells L."/>
            <person name="Wang X."/>
            <person name="Webber J."/>
            <person name="Heerema R.J."/>
            <person name="Klein P."/>
            <person name="Conner P."/>
            <person name="Grauke L."/>
            <person name="Grimwood J."/>
            <person name="Schmutz J."/>
            <person name="Randall J.J."/>
        </authorList>
    </citation>
    <scope>NUCLEOTIDE SEQUENCE</scope>
    <source>
        <tissue evidence="5">Leaf</tissue>
    </source>
</reference>
<keyword evidence="1 4" id="KW-0285">Flavoprotein</keyword>
<comment type="cofactor">
    <cofactor evidence="4">
        <name>FAD</name>
        <dbReference type="ChEBI" id="CHEBI:57692"/>
    </cofactor>
</comment>
<name>A0A922F8U8_CARIL</name>
<dbReference type="Proteomes" id="UP000811246">
    <property type="component" value="Chromosome 4"/>
</dbReference>
<evidence type="ECO:0000313" key="5">
    <source>
        <dbReference type="EMBL" id="KAG6718228.1"/>
    </source>
</evidence>
<keyword evidence="2 4" id="KW-0274">FAD</keyword>
<keyword evidence="3 4" id="KW-0560">Oxidoreductase</keyword>
<evidence type="ECO:0000256" key="3">
    <source>
        <dbReference type="ARBA" id="ARBA00023002"/>
    </source>
</evidence>
<proteinExistence type="inferred from homology"/>
<gene>
    <name evidence="5" type="ORF">I3842_04G139200</name>
</gene>
<keyword evidence="4" id="KW-0503">Monooxygenase</keyword>
<dbReference type="PANTHER" id="PTHR23023">
    <property type="entry name" value="DIMETHYLANILINE MONOOXYGENASE"/>
    <property type="match status" value="1"/>
</dbReference>
<evidence type="ECO:0000256" key="1">
    <source>
        <dbReference type="ARBA" id="ARBA00022630"/>
    </source>
</evidence>
<evidence type="ECO:0000256" key="4">
    <source>
        <dbReference type="RuleBase" id="RU361177"/>
    </source>
</evidence>
<dbReference type="Pfam" id="PF00743">
    <property type="entry name" value="FMO-like"/>
    <property type="match status" value="1"/>
</dbReference>
<dbReference type="InterPro" id="IPR050346">
    <property type="entry name" value="FMO-like"/>
</dbReference>
<evidence type="ECO:0000256" key="2">
    <source>
        <dbReference type="ARBA" id="ARBA00022827"/>
    </source>
</evidence>
<dbReference type="GO" id="GO:0050661">
    <property type="term" value="F:NADP binding"/>
    <property type="evidence" value="ECO:0007669"/>
    <property type="project" value="InterPro"/>
</dbReference>
<dbReference type="FunFam" id="3.50.50.60:FF:000199">
    <property type="entry name" value="Flavin-containing monooxygenase"/>
    <property type="match status" value="1"/>
</dbReference>
<organism evidence="5 6">
    <name type="scientific">Carya illinoinensis</name>
    <name type="common">Pecan</name>
    <dbReference type="NCBI Taxonomy" id="32201"/>
    <lineage>
        <taxon>Eukaryota</taxon>
        <taxon>Viridiplantae</taxon>
        <taxon>Streptophyta</taxon>
        <taxon>Embryophyta</taxon>
        <taxon>Tracheophyta</taxon>
        <taxon>Spermatophyta</taxon>
        <taxon>Magnoliopsida</taxon>
        <taxon>eudicotyledons</taxon>
        <taxon>Gunneridae</taxon>
        <taxon>Pentapetalae</taxon>
        <taxon>rosids</taxon>
        <taxon>fabids</taxon>
        <taxon>Fagales</taxon>
        <taxon>Juglandaceae</taxon>
        <taxon>Carya</taxon>
    </lineage>
</organism>
<comment type="caution">
    <text evidence="5">The sequence shown here is derived from an EMBL/GenBank/DDBJ whole genome shotgun (WGS) entry which is preliminary data.</text>
</comment>
<dbReference type="GO" id="GO:0050660">
    <property type="term" value="F:flavin adenine dinucleotide binding"/>
    <property type="evidence" value="ECO:0007669"/>
    <property type="project" value="InterPro"/>
</dbReference>
<dbReference type="EC" id="1.-.-.-" evidence="4"/>
<comment type="similarity">
    <text evidence="4">Belongs to the FMO family.</text>
</comment>
<evidence type="ECO:0000313" key="6">
    <source>
        <dbReference type="Proteomes" id="UP000811246"/>
    </source>
</evidence>
<dbReference type="EMBL" id="CM031828">
    <property type="protein sequence ID" value="KAG6718228.1"/>
    <property type="molecule type" value="Genomic_DNA"/>
</dbReference>
<accession>A0A922F8U8</accession>